<dbReference type="InterPro" id="IPR013106">
    <property type="entry name" value="Ig_V-set"/>
</dbReference>
<dbReference type="Proteomes" id="UP000265200">
    <property type="component" value="Chromosome 17"/>
</dbReference>
<dbReference type="GO" id="GO:0002250">
    <property type="term" value="P:adaptive immune response"/>
    <property type="evidence" value="ECO:0007669"/>
    <property type="project" value="UniProtKB-KW"/>
</dbReference>
<evidence type="ECO:0000313" key="7">
    <source>
        <dbReference type="Ensembl" id="ENSORLP00015012214.1"/>
    </source>
</evidence>
<proteinExistence type="predicted"/>
<reference evidence="7 8" key="2">
    <citation type="submission" date="2017-04" db="EMBL/GenBank/DDBJ databases">
        <title>CpG methylation of centromeres and impact of large insertions on vertebrate speciation.</title>
        <authorList>
            <person name="Ichikawa K."/>
            <person name="Yoshimura J."/>
            <person name="Morishita S."/>
        </authorList>
    </citation>
    <scope>NUCLEOTIDE SEQUENCE</scope>
    <source>
        <strain evidence="7 8">HSOK</strain>
    </source>
</reference>
<evidence type="ECO:0000256" key="1">
    <source>
        <dbReference type="ARBA" id="ARBA00022729"/>
    </source>
</evidence>
<evidence type="ECO:0000313" key="8">
    <source>
        <dbReference type="Proteomes" id="UP000265200"/>
    </source>
</evidence>
<keyword evidence="3" id="KW-0675">Receptor</keyword>
<dbReference type="PROSITE" id="PS50835">
    <property type="entry name" value="IG_LIKE"/>
    <property type="match status" value="1"/>
</dbReference>
<keyword evidence="2" id="KW-1064">Adaptive immunity</keyword>
<dbReference type="InterPro" id="IPR013783">
    <property type="entry name" value="Ig-like_fold"/>
</dbReference>
<evidence type="ECO:0000256" key="5">
    <source>
        <dbReference type="ARBA" id="ARBA00043266"/>
    </source>
</evidence>
<dbReference type="InterPro" id="IPR051287">
    <property type="entry name" value="TCR_variable_region"/>
</dbReference>
<dbReference type="SUPFAM" id="SSF48726">
    <property type="entry name" value="Immunoglobulin"/>
    <property type="match status" value="1"/>
</dbReference>
<protein>
    <recommendedName>
        <fullName evidence="6">Ig-like domain-containing protein</fullName>
    </recommendedName>
</protein>
<dbReference type="InterPro" id="IPR036179">
    <property type="entry name" value="Ig-like_dom_sf"/>
</dbReference>
<dbReference type="PANTHER" id="PTHR19367">
    <property type="entry name" value="T-CELL RECEPTOR ALPHA CHAIN V REGION"/>
    <property type="match status" value="1"/>
</dbReference>
<dbReference type="SMART" id="SM00406">
    <property type="entry name" value="IGv"/>
    <property type="match status" value="1"/>
</dbReference>
<reference evidence="7" key="3">
    <citation type="submission" date="2025-08" db="UniProtKB">
        <authorList>
            <consortium name="Ensembl"/>
        </authorList>
    </citation>
    <scope>IDENTIFICATION</scope>
    <source>
        <strain evidence="7">HSOK</strain>
    </source>
</reference>
<dbReference type="Ensembl" id="ENSORLT00015032539.1">
    <property type="protein sequence ID" value="ENSORLP00015012214.1"/>
    <property type="gene ID" value="ENSORLG00015013070.1"/>
</dbReference>
<dbReference type="PANTHER" id="PTHR19367:SF18">
    <property type="entry name" value="T CELL RECEPTOR ALPHA VARIABLE 16"/>
    <property type="match status" value="1"/>
</dbReference>
<keyword evidence="1" id="KW-0732">Signal</keyword>
<dbReference type="AlphaFoldDB" id="A0A3P9HXB3"/>
<dbReference type="InterPro" id="IPR007110">
    <property type="entry name" value="Ig-like_dom"/>
</dbReference>
<dbReference type="GO" id="GO:0042101">
    <property type="term" value="C:T cell receptor complex"/>
    <property type="evidence" value="ECO:0007669"/>
    <property type="project" value="UniProtKB-KW"/>
</dbReference>
<dbReference type="Pfam" id="PF07686">
    <property type="entry name" value="V-set"/>
    <property type="match status" value="1"/>
</dbReference>
<evidence type="ECO:0000256" key="2">
    <source>
        <dbReference type="ARBA" id="ARBA00023130"/>
    </source>
</evidence>
<keyword evidence="4" id="KW-0393">Immunoglobulin domain</keyword>
<sequence>MLQPGIPTVIQLTKQYKTIYVSQCVKMLRCLCKGEDKVIQPGGEVIASTLEGTSVTLSYKYPKLSTSNYFFWYRQFQGKPPEFLVSHSSSGQIGMTKIEGLKIQVENKQIDLQMSSAAVTDSAVYYCAVRPTVTGNNKTLYKNLQQHNTTQHPLEGAPTVKRFIC</sequence>
<keyword evidence="5" id="KW-0391">Immunity</keyword>
<dbReference type="Gene3D" id="2.60.40.10">
    <property type="entry name" value="Immunoglobulins"/>
    <property type="match status" value="1"/>
</dbReference>
<name>A0A3P9HXB3_ORYLA</name>
<organism evidence="7 8">
    <name type="scientific">Oryzias latipes</name>
    <name type="common">Japanese rice fish</name>
    <name type="synonym">Japanese killifish</name>
    <dbReference type="NCBI Taxonomy" id="8090"/>
    <lineage>
        <taxon>Eukaryota</taxon>
        <taxon>Metazoa</taxon>
        <taxon>Chordata</taxon>
        <taxon>Craniata</taxon>
        <taxon>Vertebrata</taxon>
        <taxon>Euteleostomi</taxon>
        <taxon>Actinopterygii</taxon>
        <taxon>Neopterygii</taxon>
        <taxon>Teleostei</taxon>
        <taxon>Neoteleostei</taxon>
        <taxon>Acanthomorphata</taxon>
        <taxon>Ovalentaria</taxon>
        <taxon>Atherinomorphae</taxon>
        <taxon>Beloniformes</taxon>
        <taxon>Adrianichthyidae</taxon>
        <taxon>Oryziinae</taxon>
        <taxon>Oryzias</taxon>
    </lineage>
</organism>
<reference key="1">
    <citation type="journal article" date="2007" name="Nature">
        <title>The medaka draft genome and insights into vertebrate genome evolution.</title>
        <authorList>
            <person name="Kasahara M."/>
            <person name="Naruse K."/>
            <person name="Sasaki S."/>
            <person name="Nakatani Y."/>
            <person name="Qu W."/>
            <person name="Ahsan B."/>
            <person name="Yamada T."/>
            <person name="Nagayasu Y."/>
            <person name="Doi K."/>
            <person name="Kasai Y."/>
            <person name="Jindo T."/>
            <person name="Kobayashi D."/>
            <person name="Shimada A."/>
            <person name="Toyoda A."/>
            <person name="Kuroki Y."/>
            <person name="Fujiyama A."/>
            <person name="Sasaki T."/>
            <person name="Shimizu A."/>
            <person name="Asakawa S."/>
            <person name="Shimizu N."/>
            <person name="Hashimoto S."/>
            <person name="Yang J."/>
            <person name="Lee Y."/>
            <person name="Matsushima K."/>
            <person name="Sugano S."/>
            <person name="Sakaizumi M."/>
            <person name="Narita T."/>
            <person name="Ohishi K."/>
            <person name="Haga S."/>
            <person name="Ohta F."/>
            <person name="Nomoto H."/>
            <person name="Nogata K."/>
            <person name="Morishita T."/>
            <person name="Endo T."/>
            <person name="Shin-I T."/>
            <person name="Takeda H."/>
            <person name="Morishita S."/>
            <person name="Kohara Y."/>
        </authorList>
    </citation>
    <scope>NUCLEOTIDE SEQUENCE [LARGE SCALE GENOMIC DNA]</scope>
    <source>
        <strain>Hd-rR</strain>
    </source>
</reference>
<feature type="domain" description="Ig-like" evidence="6">
    <location>
        <begin position="7"/>
        <end position="145"/>
    </location>
</feature>
<evidence type="ECO:0000256" key="4">
    <source>
        <dbReference type="ARBA" id="ARBA00023319"/>
    </source>
</evidence>
<evidence type="ECO:0000256" key="3">
    <source>
        <dbReference type="ARBA" id="ARBA00023170"/>
    </source>
</evidence>
<evidence type="ECO:0000259" key="6">
    <source>
        <dbReference type="PROSITE" id="PS50835"/>
    </source>
</evidence>
<keyword evidence="5" id="KW-1279">T cell receptor</keyword>
<reference evidence="7" key="4">
    <citation type="submission" date="2025-09" db="UniProtKB">
        <authorList>
            <consortium name="Ensembl"/>
        </authorList>
    </citation>
    <scope>IDENTIFICATION</scope>
    <source>
        <strain evidence="7">HSOK</strain>
    </source>
</reference>
<accession>A0A3P9HXB3</accession>